<reference evidence="1 2" key="1">
    <citation type="submission" date="2022-12" db="EMBL/GenBank/DDBJ databases">
        <authorList>
            <person name="Ruckert C."/>
            <person name="Busche T."/>
            <person name="Kalinowski J."/>
            <person name="Wittmann C."/>
        </authorList>
    </citation>
    <scope>NUCLEOTIDE SEQUENCE [LARGE SCALE GENOMIC DNA]</scope>
    <source>
        <strain evidence="1 2">DSM 40276</strain>
    </source>
</reference>
<accession>A0ABY7ITN0</accession>
<evidence type="ECO:0000313" key="1">
    <source>
        <dbReference type="EMBL" id="WAU02154.1"/>
    </source>
</evidence>
<sequence length="50" mass="5522">MTIVAFVCIAELRDEGLRCRVEPARSWGFEAVEVRGPGGRRYLEVEAGLG</sequence>
<dbReference type="EMBL" id="CP114203">
    <property type="protein sequence ID" value="WAU02154.1"/>
    <property type="molecule type" value="Genomic_DNA"/>
</dbReference>
<gene>
    <name evidence="1" type="ORF">STRNI_000122</name>
</gene>
<organism evidence="1 2">
    <name type="scientific">Streptomyces nigrescens</name>
    <dbReference type="NCBI Taxonomy" id="1920"/>
    <lineage>
        <taxon>Bacteria</taxon>
        <taxon>Bacillati</taxon>
        <taxon>Actinomycetota</taxon>
        <taxon>Actinomycetes</taxon>
        <taxon>Kitasatosporales</taxon>
        <taxon>Streptomycetaceae</taxon>
        <taxon>Streptomyces</taxon>
    </lineage>
</organism>
<evidence type="ECO:0000313" key="2">
    <source>
        <dbReference type="Proteomes" id="UP001210169"/>
    </source>
</evidence>
<name>A0ABY7ITN0_STRNI</name>
<keyword evidence="2" id="KW-1185">Reference proteome</keyword>
<dbReference type="RefSeq" id="WP_266449474.1">
    <property type="nucleotide sequence ID" value="NZ_CP114203.1"/>
</dbReference>
<evidence type="ECO:0008006" key="3">
    <source>
        <dbReference type="Google" id="ProtNLM"/>
    </source>
</evidence>
<dbReference type="GeneID" id="301329340"/>
<protein>
    <recommendedName>
        <fullName evidence="3">Glyoxalase</fullName>
    </recommendedName>
</protein>
<proteinExistence type="predicted"/>
<dbReference type="Proteomes" id="UP001210169">
    <property type="component" value="Chromosome"/>
</dbReference>